<comment type="caution">
    <text evidence="1">The sequence shown here is derived from an EMBL/GenBank/DDBJ whole genome shotgun (WGS) entry which is preliminary data.</text>
</comment>
<sequence>MNNWQEAWDSSENGRVTYEFAPDVRTSQKWNKCMNVGWLVGYILTGKGGSNAYQHEIHRAPSPLCECGAVENWLHMLVYFPRYEAFRDLDGLGVRPWPDATFDLSGILSSEESFSKLIEFILRAFSVRSST</sequence>
<reference evidence="1 2" key="1">
    <citation type="journal article" date="2024" name="bioRxiv">
        <title>A reference genome for Trichogramma kaykai: A tiny desert-dwelling parasitoid wasp with competing sex-ratio distorters.</title>
        <authorList>
            <person name="Culotta J."/>
            <person name="Lindsey A.R."/>
        </authorList>
    </citation>
    <scope>NUCLEOTIDE SEQUENCE [LARGE SCALE GENOMIC DNA]</scope>
    <source>
        <strain evidence="1 2">KSX58</strain>
    </source>
</reference>
<proteinExistence type="predicted"/>
<keyword evidence="2" id="KW-1185">Reference proteome</keyword>
<dbReference type="EMBL" id="JBJJXI010000134">
    <property type="protein sequence ID" value="KAL3388371.1"/>
    <property type="molecule type" value="Genomic_DNA"/>
</dbReference>
<organism evidence="1 2">
    <name type="scientific">Trichogramma kaykai</name>
    <dbReference type="NCBI Taxonomy" id="54128"/>
    <lineage>
        <taxon>Eukaryota</taxon>
        <taxon>Metazoa</taxon>
        <taxon>Ecdysozoa</taxon>
        <taxon>Arthropoda</taxon>
        <taxon>Hexapoda</taxon>
        <taxon>Insecta</taxon>
        <taxon>Pterygota</taxon>
        <taxon>Neoptera</taxon>
        <taxon>Endopterygota</taxon>
        <taxon>Hymenoptera</taxon>
        <taxon>Apocrita</taxon>
        <taxon>Proctotrupomorpha</taxon>
        <taxon>Chalcidoidea</taxon>
        <taxon>Trichogrammatidae</taxon>
        <taxon>Trichogramma</taxon>
    </lineage>
</organism>
<accession>A0ABD2W5Z8</accession>
<evidence type="ECO:0000313" key="1">
    <source>
        <dbReference type="EMBL" id="KAL3388371.1"/>
    </source>
</evidence>
<dbReference type="Proteomes" id="UP001627154">
    <property type="component" value="Unassembled WGS sequence"/>
</dbReference>
<dbReference type="AlphaFoldDB" id="A0ABD2W5Z8"/>
<name>A0ABD2W5Z8_9HYME</name>
<gene>
    <name evidence="1" type="ORF">TKK_016600</name>
</gene>
<evidence type="ECO:0000313" key="2">
    <source>
        <dbReference type="Proteomes" id="UP001627154"/>
    </source>
</evidence>
<protein>
    <submittedName>
        <fullName evidence="1">Uncharacterized protein</fullName>
    </submittedName>
</protein>